<accession>A0A0K9Q0J9</accession>
<dbReference type="Proteomes" id="UP000036987">
    <property type="component" value="Unassembled WGS sequence"/>
</dbReference>
<reference evidence="2" key="1">
    <citation type="journal article" date="2016" name="Nature">
        <title>The genome of the seagrass Zostera marina reveals angiosperm adaptation to the sea.</title>
        <authorList>
            <person name="Olsen J.L."/>
            <person name="Rouze P."/>
            <person name="Verhelst B."/>
            <person name="Lin Y.-C."/>
            <person name="Bayer T."/>
            <person name="Collen J."/>
            <person name="Dattolo E."/>
            <person name="De Paoli E."/>
            <person name="Dittami S."/>
            <person name="Maumus F."/>
            <person name="Michel G."/>
            <person name="Kersting A."/>
            <person name="Lauritano C."/>
            <person name="Lohaus R."/>
            <person name="Toepel M."/>
            <person name="Tonon T."/>
            <person name="Vanneste K."/>
            <person name="Amirebrahimi M."/>
            <person name="Brakel J."/>
            <person name="Bostroem C."/>
            <person name="Chovatia M."/>
            <person name="Grimwood J."/>
            <person name="Jenkins J.W."/>
            <person name="Jueterbock A."/>
            <person name="Mraz A."/>
            <person name="Stam W.T."/>
            <person name="Tice H."/>
            <person name="Bornberg-Bauer E."/>
            <person name="Green P.J."/>
            <person name="Pearson G.A."/>
            <person name="Procaccini G."/>
            <person name="Duarte C.M."/>
            <person name="Schmutz J."/>
            <person name="Reusch T.B.H."/>
            <person name="Van de Peer Y."/>
        </authorList>
    </citation>
    <scope>NUCLEOTIDE SEQUENCE [LARGE SCALE GENOMIC DNA]</scope>
    <source>
        <strain evidence="2">cv. Finnish</strain>
    </source>
</reference>
<proteinExistence type="predicted"/>
<dbReference type="OMA" id="DSLHCQY"/>
<keyword evidence="2" id="KW-1185">Reference proteome</keyword>
<sequence>MKNKASDFIKEMVSTLVSLVKAKSIAVKNKTNTMKTRLMILRVLRNKKALFRSISQKIHALTGHHNANALITLINDDGEEDPPPPMNVIVTNKTNEQEFAAGVEEDKDDQDDGYPDLRHTMFNEDEDDCNGSVIDLVKNNRQNGSEFKLEDEIDQVADVFIRRFHKRMWLQQQRSFKLYQEMLARGV</sequence>
<dbReference type="EMBL" id="LFYR01000244">
    <property type="protein sequence ID" value="KMZ74808.1"/>
    <property type="molecule type" value="Genomic_DNA"/>
</dbReference>
<protein>
    <submittedName>
        <fullName evidence="1">Uncharacterized protein</fullName>
    </submittedName>
</protein>
<organism evidence="1 2">
    <name type="scientific">Zostera marina</name>
    <name type="common">Eelgrass</name>
    <dbReference type="NCBI Taxonomy" id="29655"/>
    <lineage>
        <taxon>Eukaryota</taxon>
        <taxon>Viridiplantae</taxon>
        <taxon>Streptophyta</taxon>
        <taxon>Embryophyta</taxon>
        <taxon>Tracheophyta</taxon>
        <taxon>Spermatophyta</taxon>
        <taxon>Magnoliopsida</taxon>
        <taxon>Liliopsida</taxon>
        <taxon>Zosteraceae</taxon>
        <taxon>Zostera</taxon>
    </lineage>
</organism>
<dbReference type="Pfam" id="PF05553">
    <property type="entry name" value="DUF761"/>
    <property type="match status" value="1"/>
</dbReference>
<dbReference type="PANTHER" id="PTHR33450">
    <property type="entry name" value="EMB|CAB67623.1-RELATED"/>
    <property type="match status" value="1"/>
</dbReference>
<gene>
    <name evidence="1" type="ORF">ZOSMA_122G00760</name>
</gene>
<dbReference type="InterPro" id="IPR008480">
    <property type="entry name" value="DUF761_pln"/>
</dbReference>
<evidence type="ECO:0000313" key="2">
    <source>
        <dbReference type="Proteomes" id="UP000036987"/>
    </source>
</evidence>
<dbReference type="AlphaFoldDB" id="A0A0K9Q0J9"/>
<dbReference type="PANTHER" id="PTHR33450:SF12">
    <property type="entry name" value="COTTON FIBER PROTEIN"/>
    <property type="match status" value="1"/>
</dbReference>
<evidence type="ECO:0000313" key="1">
    <source>
        <dbReference type="EMBL" id="KMZ74808.1"/>
    </source>
</evidence>
<dbReference type="OrthoDB" id="684076at2759"/>
<comment type="caution">
    <text evidence="1">The sequence shown here is derived from an EMBL/GenBank/DDBJ whole genome shotgun (WGS) entry which is preliminary data.</text>
</comment>
<name>A0A0K9Q0J9_ZOSMR</name>